<name>A0A7J0BX27_9BACT</name>
<dbReference type="EMBL" id="BLVP01000009">
    <property type="protein sequence ID" value="GFM37722.1"/>
    <property type="molecule type" value="Genomic_DNA"/>
</dbReference>
<evidence type="ECO:0000256" key="1">
    <source>
        <dbReference type="SAM" id="MobiDB-lite"/>
    </source>
</evidence>
<gene>
    <name evidence="2" type="ORF">DSM19430T_24060</name>
</gene>
<feature type="compositionally biased region" description="Gly residues" evidence="1">
    <location>
        <begin position="256"/>
        <end position="277"/>
    </location>
</feature>
<evidence type="ECO:0000313" key="2">
    <source>
        <dbReference type="EMBL" id="GFM37722.1"/>
    </source>
</evidence>
<organism evidence="2 3">
    <name type="scientific">Desulfovibrio psychrotolerans</name>
    <dbReference type="NCBI Taxonomy" id="415242"/>
    <lineage>
        <taxon>Bacteria</taxon>
        <taxon>Pseudomonadati</taxon>
        <taxon>Thermodesulfobacteriota</taxon>
        <taxon>Desulfovibrionia</taxon>
        <taxon>Desulfovibrionales</taxon>
        <taxon>Desulfovibrionaceae</taxon>
        <taxon>Desulfovibrio</taxon>
    </lineage>
</organism>
<dbReference type="Proteomes" id="UP000503820">
    <property type="component" value="Unassembled WGS sequence"/>
</dbReference>
<dbReference type="AlphaFoldDB" id="A0A7J0BX27"/>
<comment type="caution">
    <text evidence="2">The sequence shown here is derived from an EMBL/GenBank/DDBJ whole genome shotgun (WGS) entry which is preliminary data.</text>
</comment>
<feature type="compositionally biased region" description="Gly residues" evidence="1">
    <location>
        <begin position="205"/>
        <end position="244"/>
    </location>
</feature>
<reference evidence="2 3" key="1">
    <citation type="submission" date="2020-05" db="EMBL/GenBank/DDBJ databases">
        <title>Draft genome sequence of Desulfovibrio psychrotolerans JS1T.</title>
        <authorList>
            <person name="Ueno A."/>
            <person name="Tamazawa S."/>
            <person name="Tamamura S."/>
            <person name="Murakami T."/>
            <person name="Kiyama T."/>
            <person name="Inomata H."/>
            <person name="Amano Y."/>
            <person name="Miyakawa K."/>
            <person name="Tamaki H."/>
            <person name="Naganuma T."/>
            <person name="Kaneko K."/>
        </authorList>
    </citation>
    <scope>NUCLEOTIDE SEQUENCE [LARGE SCALE GENOMIC DNA]</scope>
    <source>
        <strain evidence="2 3">JS1</strain>
    </source>
</reference>
<protein>
    <submittedName>
        <fullName evidence="2">Uncharacterized protein</fullName>
    </submittedName>
</protein>
<sequence>MSVFRHPAAALGGGLRNWFGDGSDGDLRLTVAAGAEQSFDGVLWSPMPGWTNTAGLITVPSVQDGDMVVVNARNLTVEAGVTLTTAHRCRGLLLYATGSVIINGTVSMTARGCRANPADSTVTANTPVAPSDGLPVPISGLRIAKFAPGTSSGASDLSGCGNAARNAETNQPIVQVGLVVDIPRVGGIGGPARTGNTSGVAGQTAPGGSGGGGSGASAGGASGNGSEGTCFSGGPGGGGNGRGSGTISAVNASPYGGKGGDGYDGTEDSGGGAGNPGGKSYLNNSARAGQDGTGGLLIIIARTIAGTGIFSSCGMNGGSAPDKGGGASGGGIVLLLSVSFAAWSGSADVSGGVGGSGIGGTKGGDGGNGSVIQHTIL</sequence>
<accession>A0A7J0BX27</accession>
<dbReference type="RefSeq" id="WP_174410361.1">
    <property type="nucleotide sequence ID" value="NZ_BLVP01000009.1"/>
</dbReference>
<keyword evidence="3" id="KW-1185">Reference proteome</keyword>
<proteinExistence type="predicted"/>
<evidence type="ECO:0000313" key="3">
    <source>
        <dbReference type="Proteomes" id="UP000503820"/>
    </source>
</evidence>
<feature type="region of interest" description="Disordered" evidence="1">
    <location>
        <begin position="190"/>
        <end position="278"/>
    </location>
</feature>